<dbReference type="InterPro" id="IPR045851">
    <property type="entry name" value="AMP-bd_C_sf"/>
</dbReference>
<dbReference type="RefSeq" id="WP_309971869.1">
    <property type="nucleotide sequence ID" value="NZ_JAVDWH010000001.1"/>
</dbReference>
<dbReference type="InterPro" id="IPR042099">
    <property type="entry name" value="ANL_N_sf"/>
</dbReference>
<keyword evidence="2 8" id="KW-0436">Ligase</keyword>
<evidence type="ECO:0000256" key="2">
    <source>
        <dbReference type="ARBA" id="ARBA00022598"/>
    </source>
</evidence>
<comment type="caution">
    <text evidence="8">The sequence shown here is derived from an EMBL/GenBank/DDBJ whole genome shotgun (WGS) entry which is preliminary data.</text>
</comment>
<sequence>MTLEQTLAARAAVESAIAGRTLCDVLRDTAATRGDLPAYSDKLGDDGNGWRTLTWTQVRETALDLAAAMIEAGLPAGGTVAIMGSNRTEHVLADIATLHAGGIPMSIYNTLAPEQVGYVAAHSSPSIAILEGPDQLARWALALEAAPETTVVTMDADSWDAFIAKGRAYRAANPGAVDERSAAVTPDATATILYTSGTTGDPKGVVLSHHNVLFESQTSLDTGELHEPGVTLSYLPFAHIAERILGIYIPQFQGGHVHLIGDPALLAPSLLEVRPTRFFGVPRVWEKIRTGVSAKLAAEPDAARKAGIEQALAVGLAWVESTQTGSTTSPELQAQFEAMDAAVLTPLRGALGLDRVEWAASAAAPMPEDVARFFAGLGLRIFDVYGMTETTGSATSNGPASFKLGTVGRPQHGIELELAEDGEILIRGPINTAGYHKAPGPTAELIDDEQWIHTGDIGVIDEDGFLKVVDRKKEMIITSSGKNIAPSNIENYLKESPLVGHAMVIGEGRPYVVAVLTLDGEIAPLVAQKMGIEASSLSELAQNPAILAVVGQAVEAANARLSKPEQVKAFELLSGEWTAESEELTPTLKLKRRVVTSKYSDVIGRLYGD</sequence>
<comment type="catalytic activity">
    <reaction evidence="5">
        <text>a long-chain fatty acid + ATP + CoA = a long-chain fatty acyl-CoA + AMP + diphosphate</text>
        <dbReference type="Rhea" id="RHEA:15421"/>
        <dbReference type="ChEBI" id="CHEBI:30616"/>
        <dbReference type="ChEBI" id="CHEBI:33019"/>
        <dbReference type="ChEBI" id="CHEBI:57287"/>
        <dbReference type="ChEBI" id="CHEBI:57560"/>
        <dbReference type="ChEBI" id="CHEBI:83139"/>
        <dbReference type="ChEBI" id="CHEBI:456215"/>
        <dbReference type="EC" id="6.2.1.3"/>
    </reaction>
    <physiologicalReaction direction="left-to-right" evidence="5">
        <dbReference type="Rhea" id="RHEA:15422"/>
    </physiologicalReaction>
</comment>
<dbReference type="Pfam" id="PF00501">
    <property type="entry name" value="AMP-binding"/>
    <property type="match status" value="1"/>
</dbReference>
<dbReference type="CDD" id="cd05907">
    <property type="entry name" value="VL_LC_FACS_like"/>
    <property type="match status" value="1"/>
</dbReference>
<gene>
    <name evidence="8" type="ORF">J2X11_002632</name>
</gene>
<comment type="similarity">
    <text evidence="1">Belongs to the ATP-dependent AMP-binding enzyme family.</text>
</comment>
<reference evidence="8 9" key="1">
    <citation type="submission" date="2023-07" db="EMBL/GenBank/DDBJ databases">
        <title>Sorghum-associated microbial communities from plants grown in Nebraska, USA.</title>
        <authorList>
            <person name="Schachtman D."/>
        </authorList>
    </citation>
    <scope>NUCLEOTIDE SEQUENCE [LARGE SCALE GENOMIC DNA]</scope>
    <source>
        <strain evidence="8 9">BE248</strain>
    </source>
</reference>
<dbReference type="InterPro" id="IPR000873">
    <property type="entry name" value="AMP-dep_synth/lig_dom"/>
</dbReference>
<evidence type="ECO:0000256" key="1">
    <source>
        <dbReference type="ARBA" id="ARBA00006432"/>
    </source>
</evidence>
<dbReference type="Pfam" id="PF23562">
    <property type="entry name" value="AMP-binding_C_3"/>
    <property type="match status" value="1"/>
</dbReference>
<evidence type="ECO:0000313" key="9">
    <source>
        <dbReference type="Proteomes" id="UP001257739"/>
    </source>
</evidence>
<feature type="domain" description="AMP-dependent synthetase/ligase" evidence="7">
    <location>
        <begin position="27"/>
        <end position="436"/>
    </location>
</feature>
<evidence type="ECO:0000256" key="5">
    <source>
        <dbReference type="ARBA" id="ARBA00024484"/>
    </source>
</evidence>
<dbReference type="EMBL" id="JAVDWH010000001">
    <property type="protein sequence ID" value="MDR7087793.1"/>
    <property type="molecule type" value="Genomic_DNA"/>
</dbReference>
<organism evidence="8 9">
    <name type="scientific">Aeromicrobium panaciterrae</name>
    <dbReference type="NCBI Taxonomy" id="363861"/>
    <lineage>
        <taxon>Bacteria</taxon>
        <taxon>Bacillati</taxon>
        <taxon>Actinomycetota</taxon>
        <taxon>Actinomycetes</taxon>
        <taxon>Propionibacteriales</taxon>
        <taxon>Nocardioidaceae</taxon>
        <taxon>Aeromicrobium</taxon>
    </lineage>
</organism>
<evidence type="ECO:0000256" key="4">
    <source>
        <dbReference type="ARBA" id="ARBA00023098"/>
    </source>
</evidence>
<keyword evidence="3" id="KW-0276">Fatty acid metabolism</keyword>
<dbReference type="SUPFAM" id="SSF56801">
    <property type="entry name" value="Acetyl-CoA synthetase-like"/>
    <property type="match status" value="1"/>
</dbReference>
<dbReference type="GO" id="GO:0004467">
    <property type="term" value="F:long-chain fatty acid-CoA ligase activity"/>
    <property type="evidence" value="ECO:0007669"/>
    <property type="project" value="UniProtKB-EC"/>
</dbReference>
<proteinExistence type="inferred from homology"/>
<evidence type="ECO:0000259" key="7">
    <source>
        <dbReference type="Pfam" id="PF00501"/>
    </source>
</evidence>
<dbReference type="PROSITE" id="PS00455">
    <property type="entry name" value="AMP_BINDING"/>
    <property type="match status" value="1"/>
</dbReference>
<dbReference type="InterPro" id="IPR020845">
    <property type="entry name" value="AMP-binding_CS"/>
</dbReference>
<name>A0ABU1URM7_9ACTN</name>
<evidence type="ECO:0000313" key="8">
    <source>
        <dbReference type="EMBL" id="MDR7087793.1"/>
    </source>
</evidence>
<dbReference type="Gene3D" id="3.40.50.12780">
    <property type="entry name" value="N-terminal domain of ligase-like"/>
    <property type="match status" value="1"/>
</dbReference>
<evidence type="ECO:0000256" key="3">
    <source>
        <dbReference type="ARBA" id="ARBA00022832"/>
    </source>
</evidence>
<protein>
    <recommendedName>
        <fullName evidence="6">Acyl-CoA synthetase</fullName>
    </recommendedName>
</protein>
<dbReference type="PANTHER" id="PTHR43272:SF32">
    <property type="entry name" value="AMP-DEPENDENT SYNTHETASE_LIGASE DOMAIN-CONTAINING PROTEIN"/>
    <property type="match status" value="1"/>
</dbReference>
<dbReference type="Gene3D" id="3.30.300.30">
    <property type="match status" value="1"/>
</dbReference>
<dbReference type="PANTHER" id="PTHR43272">
    <property type="entry name" value="LONG-CHAIN-FATTY-ACID--COA LIGASE"/>
    <property type="match status" value="1"/>
</dbReference>
<keyword evidence="9" id="KW-1185">Reference proteome</keyword>
<dbReference type="Proteomes" id="UP001257739">
    <property type="component" value="Unassembled WGS sequence"/>
</dbReference>
<accession>A0ABU1URM7</accession>
<keyword evidence="4" id="KW-0443">Lipid metabolism</keyword>
<evidence type="ECO:0000256" key="6">
    <source>
        <dbReference type="ARBA" id="ARBA00032875"/>
    </source>
</evidence>